<dbReference type="InterPro" id="IPR035093">
    <property type="entry name" value="RelE/ParE_toxin_dom_sf"/>
</dbReference>
<dbReference type="Pfam" id="PF05015">
    <property type="entry name" value="HigB-like_toxin"/>
    <property type="match status" value="1"/>
</dbReference>
<keyword evidence="2" id="KW-1185">Reference proteome</keyword>
<gene>
    <name evidence="1" type="ORF">SAMN05421827_101316</name>
</gene>
<organism evidence="1 2">
    <name type="scientific">Pedobacter terrae</name>
    <dbReference type="NCBI Taxonomy" id="405671"/>
    <lineage>
        <taxon>Bacteria</taxon>
        <taxon>Pseudomonadati</taxon>
        <taxon>Bacteroidota</taxon>
        <taxon>Sphingobacteriia</taxon>
        <taxon>Sphingobacteriales</taxon>
        <taxon>Sphingobacteriaceae</taxon>
        <taxon>Pedobacter</taxon>
    </lineage>
</organism>
<dbReference type="STRING" id="405671.SAMN05421827_101316"/>
<dbReference type="InterPro" id="IPR007711">
    <property type="entry name" value="HigB-1"/>
</dbReference>
<accession>A0A1G7NDM0</accession>
<name>A0A1G7NDM0_9SPHI</name>
<dbReference type="PANTHER" id="PTHR40266">
    <property type="entry name" value="TOXIN HIGB-1"/>
    <property type="match status" value="1"/>
</dbReference>
<dbReference type="Proteomes" id="UP000199643">
    <property type="component" value="Unassembled WGS sequence"/>
</dbReference>
<dbReference type="PANTHER" id="PTHR40266:SF2">
    <property type="entry name" value="TOXIN HIGB-1"/>
    <property type="match status" value="1"/>
</dbReference>
<dbReference type="SUPFAM" id="SSF143011">
    <property type="entry name" value="RelE-like"/>
    <property type="match status" value="1"/>
</dbReference>
<reference evidence="2" key="1">
    <citation type="submission" date="2016-10" db="EMBL/GenBank/DDBJ databases">
        <authorList>
            <person name="Varghese N."/>
            <person name="Submissions S."/>
        </authorList>
    </citation>
    <scope>NUCLEOTIDE SEQUENCE [LARGE SCALE GENOMIC DNA]</scope>
    <source>
        <strain evidence="2">DSM 17933</strain>
    </source>
</reference>
<proteinExistence type="predicted"/>
<sequence length="101" mass="11729">MKVIIQDEHLGVLAENKPVGKPKFPAEVVKSFKKKLTILKATPNSNALRAMGSLHFEKLEEKRYEGKHSIRLNKAYRMICQLDKEDNLEVLIIEEINNHYR</sequence>
<dbReference type="AlphaFoldDB" id="A0A1G7NDM0"/>
<evidence type="ECO:0000313" key="2">
    <source>
        <dbReference type="Proteomes" id="UP000199643"/>
    </source>
</evidence>
<protein>
    <submittedName>
        <fullName evidence="1">Proteic killer suppression protein</fullName>
    </submittedName>
</protein>
<dbReference type="OrthoDB" id="9801102at2"/>
<dbReference type="Gene3D" id="3.30.2310.20">
    <property type="entry name" value="RelE-like"/>
    <property type="match status" value="1"/>
</dbReference>
<evidence type="ECO:0000313" key="1">
    <source>
        <dbReference type="EMBL" id="SDF72195.1"/>
    </source>
</evidence>
<dbReference type="RefSeq" id="WP_090496283.1">
    <property type="nucleotide sequence ID" value="NZ_FNCH01000001.1"/>
</dbReference>
<dbReference type="EMBL" id="FNCH01000001">
    <property type="protein sequence ID" value="SDF72195.1"/>
    <property type="molecule type" value="Genomic_DNA"/>
</dbReference>